<sequence>NHIKLPGSANTNGKTEPYPVSKIREALPQFFAVGAKNLLLLTFGTTLGFSTILIPALSTNPSYTVEEISWIGSINLFMVPLGGFVSGPVSQRLGRRLTMMLTTIPFVFAWLMFYNASSINMLFLAMGVTGFTGGLLEAPVLTYVAEVTQPHLRGLLSATSTMAVICGTFSQVLARRFVEWRTVALINIVYPLICFTALYMVPESPTWLAGKGRLSDAEKALCWLRGWVTPDHVKGEFRGLCESIQRPINVMTINSIILESPVTTKPEQQPTKKTWHMYLQRTFYLPFILVTLVFFINAFGGIMVLQIYAVLILEKLNTPIDKYTATAVMGISQVLGTIICVCIIHFTGKRKLSFFSVFPTGVCLLMISIFGHLVEQGKIDGVAYSWFPTTLLVGAAFFSHICLKTLPWILAGEVFPAEVRSVATGSAGSIGYIFSSIASYLFPHMNASVGLPATLLIYALVNIGGVICLYFMLPETEGRTLKEIEEHYAGINRLEDRPSKDKVAGKEIWAISNPQPVKDDIESRL</sequence>
<evidence type="ECO:0000313" key="1">
    <source>
        <dbReference type="EMBL" id="KAJ8666957.1"/>
    </source>
</evidence>
<feature type="non-terminal residue" evidence="1">
    <location>
        <position position="1"/>
    </location>
</feature>
<comment type="caution">
    <text evidence="1">The sequence shown here is derived from an EMBL/GenBank/DDBJ whole genome shotgun (WGS) entry which is preliminary data.</text>
</comment>
<protein>
    <submittedName>
        <fullName evidence="1">Uncharacterized protein</fullName>
    </submittedName>
</protein>
<evidence type="ECO:0000313" key="2">
    <source>
        <dbReference type="Proteomes" id="UP001239111"/>
    </source>
</evidence>
<organism evidence="1 2">
    <name type="scientific">Eretmocerus hayati</name>
    <dbReference type="NCBI Taxonomy" id="131215"/>
    <lineage>
        <taxon>Eukaryota</taxon>
        <taxon>Metazoa</taxon>
        <taxon>Ecdysozoa</taxon>
        <taxon>Arthropoda</taxon>
        <taxon>Hexapoda</taxon>
        <taxon>Insecta</taxon>
        <taxon>Pterygota</taxon>
        <taxon>Neoptera</taxon>
        <taxon>Endopterygota</taxon>
        <taxon>Hymenoptera</taxon>
        <taxon>Apocrita</taxon>
        <taxon>Proctotrupomorpha</taxon>
        <taxon>Chalcidoidea</taxon>
        <taxon>Aphelinidae</taxon>
        <taxon>Aphelininae</taxon>
        <taxon>Eretmocerus</taxon>
    </lineage>
</organism>
<name>A0ACC2N9D6_9HYME</name>
<gene>
    <name evidence="1" type="ORF">QAD02_008619</name>
</gene>
<accession>A0ACC2N9D6</accession>
<dbReference type="Proteomes" id="UP001239111">
    <property type="component" value="Chromosome 4"/>
</dbReference>
<reference evidence="1" key="1">
    <citation type="submission" date="2023-04" db="EMBL/GenBank/DDBJ databases">
        <title>A chromosome-level genome assembly of the parasitoid wasp Eretmocerus hayati.</title>
        <authorList>
            <person name="Zhong Y."/>
            <person name="Liu S."/>
            <person name="Liu Y."/>
        </authorList>
    </citation>
    <scope>NUCLEOTIDE SEQUENCE</scope>
    <source>
        <strain evidence="1">ZJU_SS_LIU_2023</strain>
    </source>
</reference>
<proteinExistence type="predicted"/>
<dbReference type="EMBL" id="CM056744">
    <property type="protein sequence ID" value="KAJ8666957.1"/>
    <property type="molecule type" value="Genomic_DNA"/>
</dbReference>
<keyword evidence="2" id="KW-1185">Reference proteome</keyword>